<dbReference type="GO" id="GO:0005085">
    <property type="term" value="F:guanyl-nucleotide exchange factor activity"/>
    <property type="evidence" value="ECO:0007669"/>
    <property type="project" value="InterPro"/>
</dbReference>
<dbReference type="PROSITE" id="PS50010">
    <property type="entry name" value="DH_2"/>
    <property type="match status" value="1"/>
</dbReference>
<reference evidence="2" key="1">
    <citation type="submission" date="2022-12" db="EMBL/GenBank/DDBJ databases">
        <authorList>
            <person name="Webb A."/>
        </authorList>
    </citation>
    <scope>NUCLEOTIDE SEQUENCE</scope>
    <source>
        <strain evidence="2">Pd1</strain>
    </source>
</reference>
<evidence type="ECO:0000313" key="2">
    <source>
        <dbReference type="EMBL" id="CAI5745829.1"/>
    </source>
</evidence>
<dbReference type="PANTHER" id="PTHR12673:SF263">
    <property type="entry name" value="PLECKSTRIN DOMAIN-CONTAINING PROTEIN"/>
    <property type="match status" value="1"/>
</dbReference>
<dbReference type="GO" id="GO:0005737">
    <property type="term" value="C:cytoplasm"/>
    <property type="evidence" value="ECO:0007669"/>
    <property type="project" value="TreeGrafter"/>
</dbReference>
<dbReference type="SUPFAM" id="SSF48065">
    <property type="entry name" value="DBL homology domain (DH-domain)"/>
    <property type="match status" value="1"/>
</dbReference>
<accession>A0AAV0V9F4</accession>
<dbReference type="Pfam" id="PF00621">
    <property type="entry name" value="RhoGEF"/>
    <property type="match status" value="1"/>
</dbReference>
<proteinExistence type="predicted"/>
<sequence>MPMERILRYKMLLQELLGSTPPEHVDLVPLQSAIQSVDRVANKIEEISEMREKSRDFFDFLDVVTEQNPDFITKYENVSITYEGRAIPAFKISTTSPPVPLAVLVLSRE</sequence>
<dbReference type="InterPro" id="IPR051092">
    <property type="entry name" value="FYVE_RhoGEF_PH"/>
</dbReference>
<name>A0AAV0V9F4_9STRA</name>
<dbReference type="InterPro" id="IPR000219">
    <property type="entry name" value="DH_dom"/>
</dbReference>
<comment type="caution">
    <text evidence="2">The sequence shown here is derived from an EMBL/GenBank/DDBJ whole genome shotgun (WGS) entry which is preliminary data.</text>
</comment>
<dbReference type="Gene3D" id="1.20.900.10">
    <property type="entry name" value="Dbl homology (DH) domain"/>
    <property type="match status" value="1"/>
</dbReference>
<evidence type="ECO:0000313" key="3">
    <source>
        <dbReference type="Proteomes" id="UP001162029"/>
    </source>
</evidence>
<protein>
    <recommendedName>
        <fullName evidence="1">DH domain-containing protein</fullName>
    </recommendedName>
</protein>
<dbReference type="Proteomes" id="UP001162029">
    <property type="component" value="Unassembled WGS sequence"/>
</dbReference>
<feature type="domain" description="DH" evidence="1">
    <location>
        <begin position="1"/>
        <end position="47"/>
    </location>
</feature>
<dbReference type="PANTHER" id="PTHR12673">
    <property type="entry name" value="FACIOGENITAL DYSPLASIA PROTEIN"/>
    <property type="match status" value="1"/>
</dbReference>
<dbReference type="EMBL" id="CANTFM010002322">
    <property type="protein sequence ID" value="CAI5745829.1"/>
    <property type="molecule type" value="Genomic_DNA"/>
</dbReference>
<dbReference type="AlphaFoldDB" id="A0AAV0V9F4"/>
<gene>
    <name evidence="2" type="ORF">PDE001_LOCUS10871</name>
</gene>
<dbReference type="InterPro" id="IPR035899">
    <property type="entry name" value="DBL_dom_sf"/>
</dbReference>
<organism evidence="2 3">
    <name type="scientific">Peronospora destructor</name>
    <dbReference type="NCBI Taxonomy" id="86335"/>
    <lineage>
        <taxon>Eukaryota</taxon>
        <taxon>Sar</taxon>
        <taxon>Stramenopiles</taxon>
        <taxon>Oomycota</taxon>
        <taxon>Peronosporomycetes</taxon>
        <taxon>Peronosporales</taxon>
        <taxon>Peronosporaceae</taxon>
        <taxon>Peronospora</taxon>
    </lineage>
</organism>
<keyword evidence="3" id="KW-1185">Reference proteome</keyword>
<evidence type="ECO:0000259" key="1">
    <source>
        <dbReference type="PROSITE" id="PS50010"/>
    </source>
</evidence>